<sequence>MDPITTAIVAAVVSEVSKAVISNSYEVLKAALKKKCGSESDLVSAVNQLEKKPDSDARKAMLQEEVEAAKVNDDPEILQLAQDLLDKLKDEPGGQQIINQTQTNTASGNNVGGDFTFAPVQEGTKKA</sequence>
<evidence type="ECO:0000313" key="3">
    <source>
        <dbReference type="Proteomes" id="UP000218418"/>
    </source>
</evidence>
<geneLocation type="plasmid" evidence="3">
    <name>Plasmid3 dna</name>
</geneLocation>
<reference evidence="2 3" key="1">
    <citation type="submission" date="2017-06" db="EMBL/GenBank/DDBJ databases">
        <title>Genome sequencing of cyanobaciteial culture collection at National Institute for Environmental Studies (NIES).</title>
        <authorList>
            <person name="Hirose Y."/>
            <person name="Shimura Y."/>
            <person name="Fujisawa T."/>
            <person name="Nakamura Y."/>
            <person name="Kawachi M."/>
        </authorList>
    </citation>
    <scope>NUCLEOTIDE SEQUENCE [LARGE SCALE GENOMIC DNA]</scope>
    <source>
        <strain evidence="2 3">NIES-267</strain>
        <plasmid evidence="3">Plasmid3 dna</plasmid>
    </source>
</reference>
<gene>
    <name evidence="2" type="ORF">NIES267_74720</name>
</gene>
<dbReference type="Proteomes" id="UP000218418">
    <property type="component" value="Plasmid plasmid3"/>
</dbReference>
<feature type="region of interest" description="Disordered" evidence="1">
    <location>
        <begin position="102"/>
        <end position="127"/>
    </location>
</feature>
<organism evidence="2 3">
    <name type="scientific">Calothrix parasitica NIES-267</name>
    <dbReference type="NCBI Taxonomy" id="1973488"/>
    <lineage>
        <taxon>Bacteria</taxon>
        <taxon>Bacillati</taxon>
        <taxon>Cyanobacteriota</taxon>
        <taxon>Cyanophyceae</taxon>
        <taxon>Nostocales</taxon>
        <taxon>Calotrichaceae</taxon>
        <taxon>Calothrix</taxon>
    </lineage>
</organism>
<dbReference type="EMBL" id="AP018230">
    <property type="protein sequence ID" value="BAY87948.1"/>
    <property type="molecule type" value="Genomic_DNA"/>
</dbReference>
<dbReference type="AlphaFoldDB" id="A0A1Z4M3J0"/>
<evidence type="ECO:0000256" key="1">
    <source>
        <dbReference type="SAM" id="MobiDB-lite"/>
    </source>
</evidence>
<proteinExistence type="predicted"/>
<name>A0A1Z4M3J0_9CYAN</name>
<dbReference type="OrthoDB" id="431202at2"/>
<evidence type="ECO:0000313" key="2">
    <source>
        <dbReference type="EMBL" id="BAY87948.1"/>
    </source>
</evidence>
<accession>A0A1Z4M3J0</accession>
<keyword evidence="2" id="KW-0614">Plasmid</keyword>
<keyword evidence="3" id="KW-1185">Reference proteome</keyword>
<protein>
    <submittedName>
        <fullName evidence="2">Uncharacterized protein</fullName>
    </submittedName>
</protein>
<dbReference type="Pfam" id="PF20701">
    <property type="entry name" value="HetE-N"/>
    <property type="match status" value="1"/>
</dbReference>